<dbReference type="GO" id="GO:0046872">
    <property type="term" value="F:metal ion binding"/>
    <property type="evidence" value="ECO:0007669"/>
    <property type="project" value="UniProtKB-KW"/>
</dbReference>
<dbReference type="InterPro" id="IPR010376">
    <property type="entry name" value="GBBH-like_N"/>
</dbReference>
<comment type="caution">
    <text evidence="9">The sequence shown here is derived from an EMBL/GenBank/DDBJ whole genome shotgun (WGS) entry which is preliminary data.</text>
</comment>
<dbReference type="InterPro" id="IPR050411">
    <property type="entry name" value="AlphaKG_dependent_hydroxylases"/>
</dbReference>
<dbReference type="Gene3D" id="3.30.2020.30">
    <property type="match status" value="1"/>
</dbReference>
<evidence type="ECO:0000256" key="1">
    <source>
        <dbReference type="ARBA" id="ARBA00001954"/>
    </source>
</evidence>
<dbReference type="InterPro" id="IPR038492">
    <property type="entry name" value="GBBH-like_N_sf"/>
</dbReference>
<feature type="domain" description="Gamma-butyrobetaine hydroxylase-like N-terminal" evidence="8">
    <location>
        <begin position="13"/>
        <end position="95"/>
    </location>
</feature>
<dbReference type="PANTHER" id="PTHR10696:SF25">
    <property type="entry name" value="OXIDOREDUCTASE AIM17-RELATED"/>
    <property type="match status" value="1"/>
</dbReference>
<gene>
    <name evidence="9" type="ORF">AB835_05495</name>
</gene>
<evidence type="ECO:0000256" key="5">
    <source>
        <dbReference type="ARBA" id="ARBA00023002"/>
    </source>
</evidence>
<dbReference type="GO" id="GO:0016706">
    <property type="term" value="F:2-oxoglutarate-dependent dioxygenase activity"/>
    <property type="evidence" value="ECO:0007669"/>
    <property type="project" value="UniProtKB-ARBA"/>
</dbReference>
<dbReference type="STRING" id="62101.AB835_05495"/>
<dbReference type="GO" id="GO:0045329">
    <property type="term" value="P:carnitine biosynthetic process"/>
    <property type="evidence" value="ECO:0007669"/>
    <property type="project" value="TreeGrafter"/>
</dbReference>
<dbReference type="PANTHER" id="PTHR10696">
    <property type="entry name" value="GAMMA-BUTYROBETAINE HYDROXYLASE-RELATED"/>
    <property type="match status" value="1"/>
</dbReference>
<evidence type="ECO:0000313" key="10">
    <source>
        <dbReference type="Proteomes" id="UP000242502"/>
    </source>
</evidence>
<dbReference type="InterPro" id="IPR042098">
    <property type="entry name" value="TauD-like_sf"/>
</dbReference>
<dbReference type="Pfam" id="PF06155">
    <property type="entry name" value="GBBH-like_N"/>
    <property type="match status" value="1"/>
</dbReference>
<keyword evidence="3" id="KW-0479">Metal-binding</keyword>
<dbReference type="AlphaFoldDB" id="A0A1D2QR48"/>
<dbReference type="EMBL" id="MDLC01000014">
    <property type="protein sequence ID" value="ODS24078.1"/>
    <property type="molecule type" value="Genomic_DNA"/>
</dbReference>
<comment type="cofactor">
    <cofactor evidence="1">
        <name>Fe(2+)</name>
        <dbReference type="ChEBI" id="CHEBI:29033"/>
    </cofactor>
</comment>
<keyword evidence="5" id="KW-0560">Oxidoreductase</keyword>
<dbReference type="Gene3D" id="3.60.130.10">
    <property type="entry name" value="Clavaminate synthase-like"/>
    <property type="match status" value="1"/>
</dbReference>
<evidence type="ECO:0000256" key="4">
    <source>
        <dbReference type="ARBA" id="ARBA00022964"/>
    </source>
</evidence>
<evidence type="ECO:0000256" key="6">
    <source>
        <dbReference type="ARBA" id="ARBA00023004"/>
    </source>
</evidence>
<dbReference type="FunFam" id="3.30.2020.30:FF:000002">
    <property type="entry name" value="Putative gamma-butyrobetaine dioxygenase"/>
    <property type="match status" value="1"/>
</dbReference>
<evidence type="ECO:0000313" key="9">
    <source>
        <dbReference type="EMBL" id="ODS24078.1"/>
    </source>
</evidence>
<evidence type="ECO:0000256" key="3">
    <source>
        <dbReference type="ARBA" id="ARBA00022723"/>
    </source>
</evidence>
<proteinExistence type="inferred from homology"/>
<protein>
    <recommendedName>
        <fullName evidence="11">TauD/TfdA-like domain-containing protein</fullName>
    </recommendedName>
</protein>
<organism evidence="9 10">
    <name type="scientific">Candidatus Endobugula sertula</name>
    <name type="common">Bugula neritina bacterial symbiont</name>
    <dbReference type="NCBI Taxonomy" id="62101"/>
    <lineage>
        <taxon>Bacteria</taxon>
        <taxon>Pseudomonadati</taxon>
        <taxon>Pseudomonadota</taxon>
        <taxon>Gammaproteobacteria</taxon>
        <taxon>Cellvibrionales</taxon>
        <taxon>Cellvibrionaceae</taxon>
        <taxon>Candidatus Endobugula</taxon>
    </lineage>
</organism>
<evidence type="ECO:0008006" key="11">
    <source>
        <dbReference type="Google" id="ProtNLM"/>
    </source>
</evidence>
<accession>A0A1D2QR48</accession>
<keyword evidence="6" id="KW-0408">Iron</keyword>
<name>A0A1D2QR48_9GAMM</name>
<evidence type="ECO:0000259" key="8">
    <source>
        <dbReference type="Pfam" id="PF06155"/>
    </source>
</evidence>
<feature type="domain" description="TauD/TfdA-like" evidence="7">
    <location>
        <begin position="131"/>
        <end position="364"/>
    </location>
</feature>
<dbReference type="InterPro" id="IPR003819">
    <property type="entry name" value="TauD/TfdA-like"/>
</dbReference>
<dbReference type="Pfam" id="PF02668">
    <property type="entry name" value="TauD"/>
    <property type="match status" value="1"/>
</dbReference>
<sequence>MTSHTAKYVISSIQRKDNRLIVHWGDQHQSTFHYIWLRDNCSHGGNPLLGKKQGLILEIPLDIVPKTININGNNHLEIIWQTDNHRSLYDTQWLRQHCYSAPERKFCHYQPILWDSQMNENLPEMDSPSMLTDDTERQQMLEYLRDYGICFVRNVPPSMGVLESVASSFGPIVETHFGRVFEIVLKPENENNSVANSGRELIPHTDDAYRNIPPDIIFFHCLAAAEDGSGQSMWVDGFKIAEMLRLQEPAAYDLLTRYAVRFHKRDTNTNISARGPLISLDAHGEVKSVRISSLFVAPFDVPEIIMEPFYRAYRMLLQRYTNKKFWLLQSLCPGDMVICDNHRVLHGRTAINTKQATRHLRHCYVDRDYLAC</sequence>
<evidence type="ECO:0000259" key="7">
    <source>
        <dbReference type="Pfam" id="PF02668"/>
    </source>
</evidence>
<comment type="similarity">
    <text evidence="2">Belongs to the gamma-BBH/TMLD family.</text>
</comment>
<keyword evidence="4" id="KW-0223">Dioxygenase</keyword>
<reference evidence="9 10" key="1">
    <citation type="journal article" date="2016" name="Appl. Environ. Microbiol.">
        <title>Lack of Overt Genome Reduction in the Bryostatin-Producing Bryozoan Symbiont "Candidatus Endobugula sertula".</title>
        <authorList>
            <person name="Miller I.J."/>
            <person name="Vanee N."/>
            <person name="Fong S.S."/>
            <person name="Lim-Fong G.E."/>
            <person name="Kwan J.C."/>
        </authorList>
    </citation>
    <scope>NUCLEOTIDE SEQUENCE [LARGE SCALE GENOMIC DNA]</scope>
    <source>
        <strain evidence="9">AB1-4</strain>
    </source>
</reference>
<dbReference type="Proteomes" id="UP000242502">
    <property type="component" value="Unassembled WGS sequence"/>
</dbReference>
<dbReference type="SUPFAM" id="SSF51197">
    <property type="entry name" value="Clavaminate synthase-like"/>
    <property type="match status" value="1"/>
</dbReference>
<evidence type="ECO:0000256" key="2">
    <source>
        <dbReference type="ARBA" id="ARBA00008654"/>
    </source>
</evidence>